<protein>
    <submittedName>
        <fullName evidence="1">Uncharacterized protein</fullName>
    </submittedName>
</protein>
<name>A6G516_9BACT</name>
<proteinExistence type="predicted"/>
<gene>
    <name evidence="1" type="ORF">PPSIR1_10910</name>
</gene>
<dbReference type="RefSeq" id="WP_006971815.1">
    <property type="nucleotide sequence ID" value="NZ_ABCS01000023.1"/>
</dbReference>
<dbReference type="STRING" id="391625.PPSIR1_10910"/>
<accession>A6G516</accession>
<dbReference type="EMBL" id="ABCS01000023">
    <property type="protein sequence ID" value="EDM79108.1"/>
    <property type="molecule type" value="Genomic_DNA"/>
</dbReference>
<reference evidence="1 2" key="1">
    <citation type="submission" date="2007-06" db="EMBL/GenBank/DDBJ databases">
        <authorList>
            <person name="Shimkets L."/>
            <person name="Ferriera S."/>
            <person name="Johnson J."/>
            <person name="Kravitz S."/>
            <person name="Beeson K."/>
            <person name="Sutton G."/>
            <person name="Rogers Y.-H."/>
            <person name="Friedman R."/>
            <person name="Frazier M."/>
            <person name="Venter J.C."/>
        </authorList>
    </citation>
    <scope>NUCLEOTIDE SEQUENCE [LARGE SCALE GENOMIC DNA]</scope>
    <source>
        <strain evidence="1 2">SIR-1</strain>
    </source>
</reference>
<evidence type="ECO:0000313" key="2">
    <source>
        <dbReference type="Proteomes" id="UP000005801"/>
    </source>
</evidence>
<dbReference type="Proteomes" id="UP000005801">
    <property type="component" value="Unassembled WGS sequence"/>
</dbReference>
<comment type="caution">
    <text evidence="1">The sequence shown here is derived from an EMBL/GenBank/DDBJ whole genome shotgun (WGS) entry which is preliminary data.</text>
</comment>
<evidence type="ECO:0000313" key="1">
    <source>
        <dbReference type="EMBL" id="EDM79108.1"/>
    </source>
</evidence>
<organism evidence="1 2">
    <name type="scientific">Plesiocystis pacifica SIR-1</name>
    <dbReference type="NCBI Taxonomy" id="391625"/>
    <lineage>
        <taxon>Bacteria</taxon>
        <taxon>Pseudomonadati</taxon>
        <taxon>Myxococcota</taxon>
        <taxon>Polyangia</taxon>
        <taxon>Nannocystales</taxon>
        <taxon>Nannocystaceae</taxon>
        <taxon>Plesiocystis</taxon>
    </lineage>
</organism>
<sequence>MLAHAALFAVLACPPSSLEPPAEDAFIAGPSWFWATPESPAELPEREAFPLPLPTEFMTQGREAAWEALFEAHMDGRVESPEVRASAAHWLGWALADSLGLANRAHAQLVLALSAEALEPAAFSWWWRSSSGRPGRLDALLDTWERTEPAASPSARALLARAVALELWRRSCPARTLGPDRSCATADGLPLRRDPVAVERARAWTELARTLDDPGPLSAALELAAATPDYEALLAARMPEELAWEVEEWRADSGVPEWEALYLRQRERGEVHRSLLRATVSSAFACSESVAERDTRALENGPELSAVVALRRARLLLHLVELAFPSSTREHRRLEREDAESRARTGRWARSWTHPPDEPWTELAVRELERCVAGPVRELAVLDACHERLASLGGEGDVQAEIIPKPTLSMQLAGVQELQREVRP</sequence>
<dbReference type="AlphaFoldDB" id="A6G516"/>
<keyword evidence="2" id="KW-1185">Reference proteome</keyword>